<accession>A0AAV8WP66</accession>
<dbReference type="AlphaFoldDB" id="A0AAV8WP66"/>
<proteinExistence type="predicted"/>
<protein>
    <submittedName>
        <fullName evidence="1">Uncharacterized protein</fullName>
    </submittedName>
</protein>
<sequence length="65" mass="7493">MYEDTIVHCICERILKLCACWVDEFPPTNIPYTVDFLSAKIHGNLKRHESTYSITSISSSNSERK</sequence>
<dbReference type="Proteomes" id="UP001162156">
    <property type="component" value="Unassembled WGS sequence"/>
</dbReference>
<name>A0AAV8WP66_9CUCU</name>
<reference evidence="1" key="1">
    <citation type="journal article" date="2023" name="Insect Mol. Biol.">
        <title>Genome sequencing provides insights into the evolution of gene families encoding plant cell wall-degrading enzymes in longhorned beetles.</title>
        <authorList>
            <person name="Shin N.R."/>
            <person name="Okamura Y."/>
            <person name="Kirsch R."/>
            <person name="Pauchet Y."/>
        </authorList>
    </citation>
    <scope>NUCLEOTIDE SEQUENCE</scope>
    <source>
        <strain evidence="1">RBIC_L_NR</strain>
    </source>
</reference>
<dbReference type="EMBL" id="JANEYF010005340">
    <property type="protein sequence ID" value="KAJ8928524.1"/>
    <property type="molecule type" value="Genomic_DNA"/>
</dbReference>
<keyword evidence="2" id="KW-1185">Reference proteome</keyword>
<evidence type="ECO:0000313" key="1">
    <source>
        <dbReference type="EMBL" id="KAJ8928524.1"/>
    </source>
</evidence>
<evidence type="ECO:0000313" key="2">
    <source>
        <dbReference type="Proteomes" id="UP001162156"/>
    </source>
</evidence>
<comment type="caution">
    <text evidence="1">The sequence shown here is derived from an EMBL/GenBank/DDBJ whole genome shotgun (WGS) entry which is preliminary data.</text>
</comment>
<organism evidence="1 2">
    <name type="scientific">Rhamnusium bicolor</name>
    <dbReference type="NCBI Taxonomy" id="1586634"/>
    <lineage>
        <taxon>Eukaryota</taxon>
        <taxon>Metazoa</taxon>
        <taxon>Ecdysozoa</taxon>
        <taxon>Arthropoda</taxon>
        <taxon>Hexapoda</taxon>
        <taxon>Insecta</taxon>
        <taxon>Pterygota</taxon>
        <taxon>Neoptera</taxon>
        <taxon>Endopterygota</taxon>
        <taxon>Coleoptera</taxon>
        <taxon>Polyphaga</taxon>
        <taxon>Cucujiformia</taxon>
        <taxon>Chrysomeloidea</taxon>
        <taxon>Cerambycidae</taxon>
        <taxon>Lepturinae</taxon>
        <taxon>Rhagiini</taxon>
        <taxon>Rhamnusium</taxon>
    </lineage>
</organism>
<gene>
    <name evidence="1" type="ORF">NQ314_018900</name>
</gene>